<evidence type="ECO:0000313" key="2">
    <source>
        <dbReference type="EMBL" id="KAJ8979828.1"/>
    </source>
</evidence>
<dbReference type="InterPro" id="IPR052231">
    <property type="entry name" value="Rho_GEF_signaling-related"/>
</dbReference>
<dbReference type="Proteomes" id="UP001162164">
    <property type="component" value="Unassembled WGS sequence"/>
</dbReference>
<sequence>MAEMSSMGIGNKPCLDIRPSGNQISDRSISFAQLSRTVPRFRNSITGPAIESCRNVKRPHSVISMSSVSSSSTSSGGSGGTPNGQNNSVSLSFDSSCESPKPYHRSATLSTCSGIIADMSMGSDECSEQAPTGL</sequence>
<dbReference type="PANTHER" id="PTHR45845:SF3">
    <property type="entry name" value="PURATROPHIN-1-LIKE, ISOFORM A"/>
    <property type="match status" value="1"/>
</dbReference>
<feature type="compositionally biased region" description="Polar residues" evidence="1">
    <location>
        <begin position="83"/>
        <end position="98"/>
    </location>
</feature>
<protein>
    <submittedName>
        <fullName evidence="2">Uncharacterized protein</fullName>
    </submittedName>
</protein>
<feature type="compositionally biased region" description="Low complexity" evidence="1">
    <location>
        <begin position="61"/>
        <end position="75"/>
    </location>
</feature>
<feature type="region of interest" description="Disordered" evidence="1">
    <location>
        <begin position="43"/>
        <end position="106"/>
    </location>
</feature>
<keyword evidence="3" id="KW-1185">Reference proteome</keyword>
<dbReference type="EMBL" id="JAPWTJ010000311">
    <property type="protein sequence ID" value="KAJ8979828.1"/>
    <property type="molecule type" value="Genomic_DNA"/>
</dbReference>
<accession>A0ABQ9JPA1</accession>
<name>A0ABQ9JPA1_9CUCU</name>
<comment type="caution">
    <text evidence="2">The sequence shown here is derived from an EMBL/GenBank/DDBJ whole genome shotgun (WGS) entry which is preliminary data.</text>
</comment>
<gene>
    <name evidence="2" type="ORF">NQ317_014959</name>
</gene>
<reference evidence="2" key="1">
    <citation type="journal article" date="2023" name="Insect Mol. Biol.">
        <title>Genome sequencing provides insights into the evolution of gene families encoding plant cell wall-degrading enzymes in longhorned beetles.</title>
        <authorList>
            <person name="Shin N.R."/>
            <person name="Okamura Y."/>
            <person name="Kirsch R."/>
            <person name="Pauchet Y."/>
        </authorList>
    </citation>
    <scope>NUCLEOTIDE SEQUENCE</scope>
    <source>
        <strain evidence="2">MMC_N1</strain>
    </source>
</reference>
<evidence type="ECO:0000313" key="3">
    <source>
        <dbReference type="Proteomes" id="UP001162164"/>
    </source>
</evidence>
<dbReference type="PANTHER" id="PTHR45845">
    <property type="entry name" value="RHO GUANINE NUCLEOTIDE EXCHANGE FACTOR-RELATED"/>
    <property type="match status" value="1"/>
</dbReference>
<organism evidence="2 3">
    <name type="scientific">Molorchus minor</name>
    <dbReference type="NCBI Taxonomy" id="1323400"/>
    <lineage>
        <taxon>Eukaryota</taxon>
        <taxon>Metazoa</taxon>
        <taxon>Ecdysozoa</taxon>
        <taxon>Arthropoda</taxon>
        <taxon>Hexapoda</taxon>
        <taxon>Insecta</taxon>
        <taxon>Pterygota</taxon>
        <taxon>Neoptera</taxon>
        <taxon>Endopterygota</taxon>
        <taxon>Coleoptera</taxon>
        <taxon>Polyphaga</taxon>
        <taxon>Cucujiformia</taxon>
        <taxon>Chrysomeloidea</taxon>
        <taxon>Cerambycidae</taxon>
        <taxon>Lamiinae</taxon>
        <taxon>Monochamini</taxon>
        <taxon>Molorchus</taxon>
    </lineage>
</organism>
<feature type="region of interest" description="Disordered" evidence="1">
    <location>
        <begin position="1"/>
        <end position="21"/>
    </location>
</feature>
<evidence type="ECO:0000256" key="1">
    <source>
        <dbReference type="SAM" id="MobiDB-lite"/>
    </source>
</evidence>
<proteinExistence type="predicted"/>